<organism evidence="1 2">
    <name type="scientific">Macaca mulatta</name>
    <name type="common">Rhesus macaque</name>
    <dbReference type="NCBI Taxonomy" id="9544"/>
    <lineage>
        <taxon>Eukaryota</taxon>
        <taxon>Metazoa</taxon>
        <taxon>Chordata</taxon>
        <taxon>Craniata</taxon>
        <taxon>Vertebrata</taxon>
        <taxon>Euteleostomi</taxon>
        <taxon>Mammalia</taxon>
        <taxon>Eutheria</taxon>
        <taxon>Euarchontoglires</taxon>
        <taxon>Primates</taxon>
        <taxon>Haplorrhini</taxon>
        <taxon>Catarrhini</taxon>
        <taxon>Cercopithecidae</taxon>
        <taxon>Cercopithecinae</taxon>
        <taxon>Macaca</taxon>
    </lineage>
</organism>
<proteinExistence type="predicted"/>
<dbReference type="GeneTree" id="ENSGT01150000286943"/>
<dbReference type="PANTHER" id="PTHR12138:SF135">
    <property type="entry name" value="SAM DOMAIN-CONTAINING PROTEIN"/>
    <property type="match status" value="1"/>
</dbReference>
<reference evidence="1" key="3">
    <citation type="submission" date="2025-08" db="UniProtKB">
        <authorList>
            <consortium name="Ensembl"/>
        </authorList>
    </citation>
    <scope>IDENTIFICATION</scope>
    <source>
        <strain evidence="1">17573</strain>
    </source>
</reference>
<dbReference type="InParanoid" id="A0A5F8AJ57"/>
<reference evidence="2" key="1">
    <citation type="journal article" date="2007" name="Science">
        <title>Evolutionary and biomedical insights from the rhesus macaque genome.</title>
        <authorList>
            <person name="Gibbs R.A."/>
            <person name="Rogers J."/>
            <person name="Katze M.G."/>
            <person name="Bumgarner R."/>
            <person name="Weinstock G.M."/>
            <person name="Mardis E.R."/>
            <person name="Remington K.A."/>
            <person name="Strausberg R.L."/>
            <person name="Venter J.C."/>
            <person name="Wilson R.K."/>
            <person name="Batzer M.A."/>
            <person name="Bustamante C.D."/>
            <person name="Eichler E.E."/>
            <person name="Hahn M.W."/>
            <person name="Hardison R.C."/>
            <person name="Makova K.D."/>
            <person name="Miller W."/>
            <person name="Milosavljevic A."/>
            <person name="Palermo R.E."/>
            <person name="Siepel A."/>
            <person name="Sikela J.M."/>
            <person name="Attaway T."/>
            <person name="Bell S."/>
            <person name="Bernard K.E."/>
            <person name="Buhay C.J."/>
            <person name="Chandrabose M.N."/>
            <person name="Dao M."/>
            <person name="Davis C."/>
            <person name="Delehaunty K.D."/>
            <person name="Ding Y."/>
            <person name="Dinh H.H."/>
            <person name="Dugan-Rocha S."/>
            <person name="Fulton L.A."/>
            <person name="Gabisi R.A."/>
            <person name="Garner T.T."/>
            <person name="Godfrey J."/>
            <person name="Hawes A.C."/>
            <person name="Hernandez J."/>
            <person name="Hines S."/>
            <person name="Holder M."/>
            <person name="Hume J."/>
            <person name="Jhangiani S.N."/>
            <person name="Joshi V."/>
            <person name="Khan Z.M."/>
            <person name="Kirkness E.F."/>
            <person name="Cree A."/>
            <person name="Fowler R.G."/>
            <person name="Lee S."/>
            <person name="Lewis L.R."/>
            <person name="Li Z."/>
            <person name="Liu Y.-S."/>
            <person name="Moore S.M."/>
            <person name="Muzny D."/>
            <person name="Nazareth L.V."/>
            <person name="Ngo D.N."/>
            <person name="Okwuonu G.O."/>
            <person name="Pai G."/>
            <person name="Parker D."/>
            <person name="Paul H.A."/>
            <person name="Pfannkoch C."/>
            <person name="Pohl C.S."/>
            <person name="Rogers Y.-H.C."/>
            <person name="Ruiz S.J."/>
            <person name="Sabo A."/>
            <person name="Santibanez J."/>
            <person name="Schneider B.W."/>
            <person name="Smith S.M."/>
            <person name="Sodergren E."/>
            <person name="Svatek A.F."/>
            <person name="Utterback T.R."/>
            <person name="Vattathil S."/>
            <person name="Warren W."/>
            <person name="White C.S."/>
            <person name="Chinwalla A.T."/>
            <person name="Feng Y."/>
            <person name="Halpern A.L."/>
            <person name="Hillier L.W."/>
            <person name="Huang X."/>
            <person name="Minx P."/>
            <person name="Nelson J.O."/>
            <person name="Pepin K.H."/>
            <person name="Qin X."/>
            <person name="Sutton G.G."/>
            <person name="Venter E."/>
            <person name="Walenz B.P."/>
            <person name="Wallis J.W."/>
            <person name="Worley K.C."/>
            <person name="Yang S.-P."/>
            <person name="Jones S.M."/>
            <person name="Marra M.A."/>
            <person name="Rocchi M."/>
            <person name="Schein J.E."/>
            <person name="Baertsch R."/>
            <person name="Clarke L."/>
            <person name="Csuros M."/>
            <person name="Glasscock J."/>
            <person name="Harris R.A."/>
            <person name="Havlak P."/>
            <person name="Jackson A.R."/>
            <person name="Jiang H."/>
            <person name="Liu Y."/>
            <person name="Messina D.N."/>
            <person name="Shen Y."/>
            <person name="Song H.X.-Z."/>
            <person name="Wylie T."/>
            <person name="Zhang L."/>
            <person name="Birney E."/>
            <person name="Han K."/>
            <person name="Konkel M.K."/>
            <person name="Lee J."/>
            <person name="Smit A.F.A."/>
            <person name="Ullmer B."/>
            <person name="Wang H."/>
            <person name="Xing J."/>
            <person name="Burhans R."/>
            <person name="Cheng Z."/>
            <person name="Karro J.E."/>
            <person name="Ma J."/>
            <person name="Raney B."/>
            <person name="She X."/>
            <person name="Cox M.J."/>
            <person name="Demuth J.P."/>
            <person name="Dumas L.J."/>
            <person name="Han S.-G."/>
            <person name="Hopkins J."/>
            <person name="Karimpour-Fard A."/>
            <person name="Kim Y.H."/>
            <person name="Pollack J.R."/>
            <person name="Vinar T."/>
            <person name="Addo-Quaye C."/>
            <person name="Degenhardt J."/>
            <person name="Denby A."/>
            <person name="Hubisz M.J."/>
            <person name="Indap A."/>
            <person name="Kosiol C."/>
            <person name="Lahn B.T."/>
            <person name="Lawson H.A."/>
            <person name="Marklein A."/>
            <person name="Nielsen R."/>
            <person name="Vallender E.J."/>
            <person name="Clark A.G."/>
            <person name="Ferguson B."/>
            <person name="Hernandez R.D."/>
            <person name="Hirani K."/>
            <person name="Kehrer-Sawatzki H."/>
            <person name="Kolb J."/>
            <person name="Patil S."/>
            <person name="Pu L.-L."/>
            <person name="Ren Y."/>
            <person name="Smith D.G."/>
            <person name="Wheeler D.A."/>
            <person name="Schenck I."/>
            <person name="Ball E.V."/>
            <person name="Chen R."/>
            <person name="Cooper D.N."/>
            <person name="Giardine B."/>
            <person name="Hsu F."/>
            <person name="Kent W.J."/>
            <person name="Lesk A."/>
            <person name="Nelson D.L."/>
            <person name="O'brien W.E."/>
            <person name="Pruefer K."/>
            <person name="Stenson P.D."/>
            <person name="Wallace J.C."/>
            <person name="Ke H."/>
            <person name="Liu X.-M."/>
            <person name="Wang P."/>
            <person name="Xiang A.P."/>
            <person name="Yang F."/>
            <person name="Barber G.P."/>
            <person name="Haussler D."/>
            <person name="Karolchik D."/>
            <person name="Kern A.D."/>
            <person name="Kuhn R.M."/>
            <person name="Smith K.E."/>
            <person name="Zwieg A.S."/>
        </authorList>
    </citation>
    <scope>NUCLEOTIDE SEQUENCE [LARGE SCALE GENOMIC DNA]</scope>
    <source>
        <strain evidence="2">17573</strain>
    </source>
</reference>
<dbReference type="PRINTS" id="PR02045">
    <property type="entry name" value="F138DOMAIN"/>
</dbReference>
<reference evidence="1" key="2">
    <citation type="submission" date="2019-01" db="EMBL/GenBank/DDBJ databases">
        <authorList>
            <person name="Graves T."/>
            <person name="Eichler E.E."/>
            <person name="Wilson R.K."/>
        </authorList>
    </citation>
    <scope>NUCLEOTIDE SEQUENCE [LARGE SCALE GENOMIC DNA]</scope>
    <source>
        <strain evidence="1">17573</strain>
    </source>
</reference>
<evidence type="ECO:0000313" key="1">
    <source>
        <dbReference type="Ensembl" id="ENSMMUP00000077944.1"/>
    </source>
</evidence>
<accession>A0A5F8AJ57</accession>
<reference evidence="1" key="4">
    <citation type="submission" date="2025-09" db="UniProtKB">
        <authorList>
            <consortium name="Ensembl"/>
        </authorList>
    </citation>
    <scope>IDENTIFICATION</scope>
    <source>
        <strain evidence="1">17573</strain>
    </source>
</reference>
<dbReference type="VEuPathDB" id="HostDB:ENSMMUG00000051410"/>
<dbReference type="Ensembl" id="ENSMMUT00000081816.1">
    <property type="protein sequence ID" value="ENSMMUP00000077944.1"/>
    <property type="gene ID" value="ENSMMUG00000051410.1"/>
</dbReference>
<dbReference type="Bgee" id="ENSMMUG00000051410">
    <property type="expression patterns" value="Expressed in intestine and 1 other cell type or tissue"/>
</dbReference>
<evidence type="ECO:0000313" key="2">
    <source>
        <dbReference type="Proteomes" id="UP000006718"/>
    </source>
</evidence>
<dbReference type="AlphaFoldDB" id="A0A5F8AJ57"/>
<protein>
    <submittedName>
        <fullName evidence="1">Uncharacterized protein</fullName>
    </submittedName>
</protein>
<keyword evidence="2" id="KW-1185">Reference proteome</keyword>
<name>A0A5F8AJ57_MACMU</name>
<dbReference type="Proteomes" id="UP000006718">
    <property type="component" value="Chromosome 11"/>
</dbReference>
<sequence length="131" mass="14604">MTLSIFARAYLPFMYLLSWNVCSESFVQFKLGCFSRLECNGMILAHCNLCLPRSINSHASASQVAGITGTCHHAQLIFVFLVEMGFYHVGQAGLELLTSSDLPASASQSDDITGMSHYAWYRVVYFLTVEF</sequence>
<dbReference type="OMA" id="PCTWIAK"/>
<dbReference type="PANTHER" id="PTHR12138">
    <property type="entry name" value="PRIMATE-EXPANDED PROTEIN FAMILY"/>
    <property type="match status" value="1"/>
</dbReference>